<dbReference type="EMBL" id="JAWIIV010000043">
    <property type="protein sequence ID" value="MEC4723069.1"/>
    <property type="molecule type" value="Genomic_DNA"/>
</dbReference>
<dbReference type="Pfam" id="PF00348">
    <property type="entry name" value="polyprenyl_synt"/>
    <property type="match status" value="1"/>
</dbReference>
<proteinExistence type="inferred from homology"/>
<keyword evidence="6" id="KW-0414">Isoprene biosynthesis</keyword>
<dbReference type="PROSITE" id="PS00444">
    <property type="entry name" value="POLYPRENYL_SYNTHASE_2"/>
    <property type="match status" value="1"/>
</dbReference>
<comment type="cofactor">
    <cofactor evidence="1">
        <name>Mg(2+)</name>
        <dbReference type="ChEBI" id="CHEBI:18420"/>
    </cofactor>
</comment>
<dbReference type="InterPro" id="IPR008949">
    <property type="entry name" value="Isoprenoid_synthase_dom_sf"/>
</dbReference>
<dbReference type="Proteomes" id="UP001352263">
    <property type="component" value="Unassembled WGS sequence"/>
</dbReference>
<evidence type="ECO:0000256" key="3">
    <source>
        <dbReference type="ARBA" id="ARBA00022679"/>
    </source>
</evidence>
<evidence type="ECO:0000256" key="2">
    <source>
        <dbReference type="ARBA" id="ARBA00006706"/>
    </source>
</evidence>
<dbReference type="SFLD" id="SFLDS00005">
    <property type="entry name" value="Isoprenoid_Synthase_Type_I"/>
    <property type="match status" value="1"/>
</dbReference>
<protein>
    <submittedName>
        <fullName evidence="8">Polyprenyl synthetase family protein</fullName>
    </submittedName>
</protein>
<reference evidence="8 9" key="1">
    <citation type="submission" date="2023-10" db="EMBL/GenBank/DDBJ databases">
        <title>Noviherbaspirillum sp. CPCC 100848 genome assembly.</title>
        <authorList>
            <person name="Li X.Y."/>
            <person name="Fang X.M."/>
        </authorList>
    </citation>
    <scope>NUCLEOTIDE SEQUENCE [LARGE SCALE GENOMIC DNA]</scope>
    <source>
        <strain evidence="8 9">CPCC 100848</strain>
    </source>
</reference>
<keyword evidence="4" id="KW-0479">Metal-binding</keyword>
<evidence type="ECO:0000256" key="7">
    <source>
        <dbReference type="RuleBase" id="RU004466"/>
    </source>
</evidence>
<evidence type="ECO:0000256" key="6">
    <source>
        <dbReference type="ARBA" id="ARBA00023229"/>
    </source>
</evidence>
<name>A0ABU6JHC5_9BURK</name>
<dbReference type="RefSeq" id="WP_326509692.1">
    <property type="nucleotide sequence ID" value="NZ_JAWIIV010000043.1"/>
</dbReference>
<evidence type="ECO:0000256" key="5">
    <source>
        <dbReference type="ARBA" id="ARBA00022842"/>
    </source>
</evidence>
<dbReference type="SUPFAM" id="SSF48576">
    <property type="entry name" value="Terpenoid synthases"/>
    <property type="match status" value="1"/>
</dbReference>
<organism evidence="8 9">
    <name type="scientific">Noviherbaspirillum album</name>
    <dbReference type="NCBI Taxonomy" id="3080276"/>
    <lineage>
        <taxon>Bacteria</taxon>
        <taxon>Pseudomonadati</taxon>
        <taxon>Pseudomonadota</taxon>
        <taxon>Betaproteobacteria</taxon>
        <taxon>Burkholderiales</taxon>
        <taxon>Oxalobacteraceae</taxon>
        <taxon>Noviherbaspirillum</taxon>
    </lineage>
</organism>
<gene>
    <name evidence="8" type="ORF">RY831_28310</name>
</gene>
<dbReference type="PANTHER" id="PTHR43281:SF1">
    <property type="entry name" value="FARNESYL DIPHOSPHATE SYNTHASE"/>
    <property type="match status" value="1"/>
</dbReference>
<dbReference type="PANTHER" id="PTHR43281">
    <property type="entry name" value="FARNESYL DIPHOSPHATE SYNTHASE"/>
    <property type="match status" value="1"/>
</dbReference>
<evidence type="ECO:0000256" key="1">
    <source>
        <dbReference type="ARBA" id="ARBA00001946"/>
    </source>
</evidence>
<comment type="caution">
    <text evidence="8">The sequence shown here is derived from an EMBL/GenBank/DDBJ whole genome shotgun (WGS) entry which is preliminary data.</text>
</comment>
<keyword evidence="5" id="KW-0460">Magnesium</keyword>
<dbReference type="InterPro" id="IPR000092">
    <property type="entry name" value="Polyprenyl_synt"/>
</dbReference>
<keyword evidence="9" id="KW-1185">Reference proteome</keyword>
<dbReference type="CDD" id="cd00685">
    <property type="entry name" value="Trans_IPPS_HT"/>
    <property type="match status" value="1"/>
</dbReference>
<dbReference type="InterPro" id="IPR033749">
    <property type="entry name" value="Polyprenyl_synt_CS"/>
</dbReference>
<evidence type="ECO:0000313" key="9">
    <source>
        <dbReference type="Proteomes" id="UP001352263"/>
    </source>
</evidence>
<evidence type="ECO:0000313" key="8">
    <source>
        <dbReference type="EMBL" id="MEC4723069.1"/>
    </source>
</evidence>
<accession>A0ABU6JHC5</accession>
<sequence length="286" mass="30790">MLANDLPVSAGHDWVTESRLLINSRLDELLGSAHPSPVNAAMRYSVLAPGKRIRPLLTLAVADFLGGAHEDAMPIACSIEMIHCASLILDDLPCMDDDRERRSRLCTHIEFGESLTILAAVSLLTQSQCIVASQDRLAGELRLKLIQLLCTTVGPNGLSLGQYIDLKSKGDIPNPAAIADMHQLKTGILFQAAAKAGCLVSHASPEQEDKVMRFTTNLGLAFQMLDDIKDAGDDGTNIVARIGVRSARRKVQDYLQAAHAAIDGDDNAIVLRELAETFFPGVAVNS</sequence>
<keyword evidence="3 7" id="KW-0808">Transferase</keyword>
<dbReference type="Gene3D" id="1.10.600.10">
    <property type="entry name" value="Farnesyl Diphosphate Synthase"/>
    <property type="match status" value="1"/>
</dbReference>
<comment type="similarity">
    <text evidence="2 7">Belongs to the FPP/GGPP synthase family.</text>
</comment>
<evidence type="ECO:0000256" key="4">
    <source>
        <dbReference type="ARBA" id="ARBA00022723"/>
    </source>
</evidence>